<dbReference type="InterPro" id="IPR050238">
    <property type="entry name" value="DNA_Rep/Repair_Clamp_Loader"/>
</dbReference>
<gene>
    <name evidence="1" type="ORF">FC14_GL000538</name>
</gene>
<dbReference type="GO" id="GO:0008408">
    <property type="term" value="F:3'-5' exonuclease activity"/>
    <property type="evidence" value="ECO:0007669"/>
    <property type="project" value="InterPro"/>
</dbReference>
<keyword evidence="2" id="KW-1185">Reference proteome</keyword>
<dbReference type="NCBIfam" id="TIGR00678">
    <property type="entry name" value="holB"/>
    <property type="match status" value="1"/>
</dbReference>
<dbReference type="PANTHER" id="PTHR11669:SF8">
    <property type="entry name" value="DNA POLYMERASE III SUBUNIT DELTA"/>
    <property type="match status" value="1"/>
</dbReference>
<dbReference type="Proteomes" id="UP000051008">
    <property type="component" value="Unassembled WGS sequence"/>
</dbReference>
<dbReference type="FunFam" id="3.40.50.300:FF:001255">
    <property type="entry name" value="DNA polymerase III subunit delta"/>
    <property type="match status" value="1"/>
</dbReference>
<dbReference type="GO" id="GO:0003887">
    <property type="term" value="F:DNA-directed DNA polymerase activity"/>
    <property type="evidence" value="ECO:0007669"/>
    <property type="project" value="InterPro"/>
</dbReference>
<sequence length="331" mass="37388">MEVEVRKTQTQLVEHFTKLVAKQQLVHAYLFSGPAGVGKMQLALYVAQAVFCQQKEAGKPCLKCPECRRIAENNHPDVVRIIPEGLSIKVEQIRYLKTEFSKSGVEGKQKIFIIQDADKMTVGAANSLLKFLEEPSGQVTAFLLTSHLNQILPTIISRCQLVELSSLTVKQLTAKLVEQGLPPDKAQLLAHLTGDLKLAKQLAADDAFNQVIQSVWEWYRLILKNDLQAFVLVQTKLMTYAETRAEQEVLLQLLVLIVRDAMLLHYQRDDEVAFSMYKTELSQQILPLSATKLVAAMELVLKSWPEMALNVAFQNILEELTLNLCNCYHQR</sequence>
<dbReference type="AlphaFoldDB" id="A0A0R2A7R5"/>
<dbReference type="Pfam" id="PF13177">
    <property type="entry name" value="DNA_pol3_delta2"/>
    <property type="match status" value="1"/>
</dbReference>
<reference evidence="1 2" key="1">
    <citation type="journal article" date="2015" name="Genome Announc.">
        <title>Expanding the biotechnology potential of lactobacilli through comparative genomics of 213 strains and associated genera.</title>
        <authorList>
            <person name="Sun Z."/>
            <person name="Harris H.M."/>
            <person name="McCann A."/>
            <person name="Guo C."/>
            <person name="Argimon S."/>
            <person name="Zhang W."/>
            <person name="Yang X."/>
            <person name="Jeffery I.B."/>
            <person name="Cooney J.C."/>
            <person name="Kagawa T.F."/>
            <person name="Liu W."/>
            <person name="Song Y."/>
            <person name="Salvetti E."/>
            <person name="Wrobel A."/>
            <person name="Rasinkangas P."/>
            <person name="Parkhill J."/>
            <person name="Rea M.C."/>
            <person name="O'Sullivan O."/>
            <person name="Ritari J."/>
            <person name="Douillard F.P."/>
            <person name="Paul Ross R."/>
            <person name="Yang R."/>
            <person name="Briner A.E."/>
            <person name="Felis G.E."/>
            <person name="de Vos W.M."/>
            <person name="Barrangou R."/>
            <person name="Klaenhammer T.R."/>
            <person name="Caufield P.W."/>
            <person name="Cui Y."/>
            <person name="Zhang H."/>
            <person name="O'Toole P.W."/>
        </authorList>
    </citation>
    <scope>NUCLEOTIDE SEQUENCE [LARGE SCALE GENOMIC DNA]</scope>
    <source>
        <strain evidence="1 2">DSM 20509</strain>
    </source>
</reference>
<comment type="caution">
    <text evidence="1">The sequence shown here is derived from an EMBL/GenBank/DDBJ whole genome shotgun (WGS) entry which is preliminary data.</text>
</comment>
<protein>
    <submittedName>
        <fullName evidence="1">DNA polymerase III subunit delta</fullName>
    </submittedName>
</protein>
<dbReference type="InterPro" id="IPR004622">
    <property type="entry name" value="DNA_pol_HolB"/>
</dbReference>
<evidence type="ECO:0000313" key="1">
    <source>
        <dbReference type="EMBL" id="KRM63502.1"/>
    </source>
</evidence>
<proteinExistence type="predicted"/>
<dbReference type="SUPFAM" id="SSF52540">
    <property type="entry name" value="P-loop containing nucleoside triphosphate hydrolases"/>
    <property type="match status" value="1"/>
</dbReference>
<dbReference type="EMBL" id="AYYP01000061">
    <property type="protein sequence ID" value="KRM63502.1"/>
    <property type="molecule type" value="Genomic_DNA"/>
</dbReference>
<accession>A0A0R2A7R5</accession>
<dbReference type="PANTHER" id="PTHR11669">
    <property type="entry name" value="REPLICATION FACTOR C / DNA POLYMERASE III GAMMA-TAU SUBUNIT"/>
    <property type="match status" value="1"/>
</dbReference>
<dbReference type="NCBIfam" id="NF005972">
    <property type="entry name" value="PRK08058.1"/>
    <property type="match status" value="1"/>
</dbReference>
<dbReference type="RefSeq" id="WP_056977203.1">
    <property type="nucleotide sequence ID" value="NZ_AYYP01000061.1"/>
</dbReference>
<organism evidence="1 2">
    <name type="scientific">Ligilactobacillus agilis DSM 20509</name>
    <dbReference type="NCBI Taxonomy" id="1423718"/>
    <lineage>
        <taxon>Bacteria</taxon>
        <taxon>Bacillati</taxon>
        <taxon>Bacillota</taxon>
        <taxon>Bacilli</taxon>
        <taxon>Lactobacillales</taxon>
        <taxon>Lactobacillaceae</taxon>
        <taxon>Ligilactobacillus</taxon>
    </lineage>
</organism>
<dbReference type="InterPro" id="IPR027417">
    <property type="entry name" value="P-loop_NTPase"/>
</dbReference>
<evidence type="ECO:0000313" key="2">
    <source>
        <dbReference type="Proteomes" id="UP000051008"/>
    </source>
</evidence>
<name>A0A0R2A7R5_9LACO</name>
<dbReference type="Gene3D" id="3.40.50.300">
    <property type="entry name" value="P-loop containing nucleotide triphosphate hydrolases"/>
    <property type="match status" value="1"/>
</dbReference>
<dbReference type="OrthoDB" id="9810148at2"/>
<dbReference type="GO" id="GO:0006261">
    <property type="term" value="P:DNA-templated DNA replication"/>
    <property type="evidence" value="ECO:0007669"/>
    <property type="project" value="TreeGrafter"/>
</dbReference>
<dbReference type="PATRIC" id="fig|1423718.3.peg.557"/>